<evidence type="ECO:0000256" key="4">
    <source>
        <dbReference type="ARBA" id="ARBA00022692"/>
    </source>
</evidence>
<dbReference type="Pfam" id="PF02743">
    <property type="entry name" value="dCache_1"/>
    <property type="match status" value="1"/>
</dbReference>
<evidence type="ECO:0000313" key="11">
    <source>
        <dbReference type="Proteomes" id="UP000008467"/>
    </source>
</evidence>
<evidence type="ECO:0000313" key="10">
    <source>
        <dbReference type="EMBL" id="ADZ85117.1"/>
    </source>
</evidence>
<dbReference type="PANTHER" id="PTHR32089:SF112">
    <property type="entry name" value="LYSOZYME-LIKE PROTEIN-RELATED"/>
    <property type="match status" value="1"/>
</dbReference>
<dbReference type="GO" id="GO:0006935">
    <property type="term" value="P:chemotaxis"/>
    <property type="evidence" value="ECO:0007669"/>
    <property type="project" value="UniProtKB-KW"/>
</dbReference>
<evidence type="ECO:0000256" key="7">
    <source>
        <dbReference type="SAM" id="Coils"/>
    </source>
</evidence>
<dbReference type="GO" id="GO:0005886">
    <property type="term" value="C:plasma membrane"/>
    <property type="evidence" value="ECO:0007669"/>
    <property type="project" value="UniProtKB-SubCell"/>
</dbReference>
<keyword evidence="4 8" id="KW-0812">Transmembrane</keyword>
<evidence type="ECO:0000256" key="6">
    <source>
        <dbReference type="ARBA" id="ARBA00023136"/>
    </source>
</evidence>
<dbReference type="PROSITE" id="PS50885">
    <property type="entry name" value="HAMP"/>
    <property type="match status" value="1"/>
</dbReference>
<dbReference type="EMBL" id="CP002582">
    <property type="protein sequence ID" value="ADZ85117.1"/>
    <property type="molecule type" value="Genomic_DNA"/>
</dbReference>
<dbReference type="STRING" id="642492.Clole_3430"/>
<keyword evidence="6 8" id="KW-0472">Membrane</keyword>
<evidence type="ECO:0000256" key="5">
    <source>
        <dbReference type="ARBA" id="ARBA00022989"/>
    </source>
</evidence>
<keyword evidence="2" id="KW-1003">Cell membrane</keyword>
<keyword evidence="5 8" id="KW-1133">Transmembrane helix</keyword>
<evidence type="ECO:0000256" key="2">
    <source>
        <dbReference type="ARBA" id="ARBA00022475"/>
    </source>
</evidence>
<dbReference type="CDD" id="cd06225">
    <property type="entry name" value="HAMP"/>
    <property type="match status" value="1"/>
</dbReference>
<evidence type="ECO:0000256" key="1">
    <source>
        <dbReference type="ARBA" id="ARBA00004651"/>
    </source>
</evidence>
<accession>F2JRT7</accession>
<dbReference type="SUPFAM" id="SSF58104">
    <property type="entry name" value="Methyl-accepting chemotaxis protein (MCP) signaling domain"/>
    <property type="match status" value="1"/>
</dbReference>
<dbReference type="Proteomes" id="UP000008467">
    <property type="component" value="Chromosome"/>
</dbReference>
<dbReference type="PANTHER" id="PTHR32089">
    <property type="entry name" value="METHYL-ACCEPTING CHEMOTAXIS PROTEIN MCPB"/>
    <property type="match status" value="1"/>
</dbReference>
<dbReference type="GO" id="GO:0007165">
    <property type="term" value="P:signal transduction"/>
    <property type="evidence" value="ECO:0007669"/>
    <property type="project" value="InterPro"/>
</dbReference>
<name>F2JRT7_CELLD</name>
<dbReference type="eggNOG" id="COG0840">
    <property type="taxonomic scope" value="Bacteria"/>
</dbReference>
<proteinExistence type="predicted"/>
<dbReference type="InterPro" id="IPR029151">
    <property type="entry name" value="Sensor-like_sf"/>
</dbReference>
<dbReference type="Pfam" id="PF00672">
    <property type="entry name" value="HAMP"/>
    <property type="match status" value="1"/>
</dbReference>
<feature type="transmembrane region" description="Helical" evidence="8">
    <location>
        <begin position="296"/>
        <end position="322"/>
    </location>
</feature>
<reference evidence="10 11" key="1">
    <citation type="journal article" date="2011" name="J. Bacteriol.">
        <title>Complete genome sequence of the cellulose-degrading bacterium Cellulosilyticum lentocellum.</title>
        <authorList>
            <consortium name="US DOE Joint Genome Institute"/>
            <person name="Miller D.A."/>
            <person name="Suen G."/>
            <person name="Bruce D."/>
            <person name="Copeland A."/>
            <person name="Cheng J.F."/>
            <person name="Detter C."/>
            <person name="Goodwin L.A."/>
            <person name="Han C.S."/>
            <person name="Hauser L.J."/>
            <person name="Land M.L."/>
            <person name="Lapidus A."/>
            <person name="Lucas S."/>
            <person name="Meincke L."/>
            <person name="Pitluck S."/>
            <person name="Tapia R."/>
            <person name="Teshima H."/>
            <person name="Woyke T."/>
            <person name="Fox B.G."/>
            <person name="Angert E.R."/>
            <person name="Currie C.R."/>
        </authorList>
    </citation>
    <scope>NUCLEOTIDE SEQUENCE [LARGE SCALE GENOMIC DNA]</scope>
    <source>
        <strain evidence="11">ATCC 49066 / DSM 5427 / NCIMB 11756 / RHM5</strain>
    </source>
</reference>
<dbReference type="KEGG" id="cle:Clole_3430"/>
<dbReference type="SMART" id="SM00304">
    <property type="entry name" value="HAMP"/>
    <property type="match status" value="1"/>
</dbReference>
<feature type="coiled-coil region" evidence="7">
    <location>
        <begin position="482"/>
        <end position="516"/>
    </location>
</feature>
<dbReference type="InterPro" id="IPR003660">
    <property type="entry name" value="HAMP_dom"/>
</dbReference>
<evidence type="ECO:0000256" key="8">
    <source>
        <dbReference type="SAM" id="Phobius"/>
    </source>
</evidence>
<sequence length="535" mass="58943">MHKKGIVIKLISCFLVAIIVPLTFLSIMSIQKSHSVLTDNMQLTSFQTLKESKNSFELYLKNLGQQLNILTRKNELKHMEDSGSLEDNVTAIEDSIVAALKTTEGALRGYYATNSGKVVTAWYTVENGKNIPHHTLENDDYTDKPWFKNAIGSSYRSGVYAVFTEPYIDPTTNRLIITVSQEVKANKEQVGCVAIDIPFDEIKKFVQNINLLNTGYVLLANADGTILVDNNRNTFIKSSLTTLPNWDNIKDQNQVNTQINLNGQTVNVVIFNDEITNWKLVGVVSEKEISDSLNTIVYFTLGTALIGIILGIIIAIAVTTMIKRKLNYMNKAVSDVAKGDLSQNIQLIGNDEFTDLANNFNKMITSVSILIRNVDSASHALLKSSDEIATISSETSDSTKNVFAAISDVAHSTTNQAHRIQEASIHVDNLGSILAETNAYINKQLSPGSQNPLDTDPSSVFNDIFTRATASTNIAITKVENIAADSEEVAAAAEEVSDLTKNVNQSLIKLDEHTEELKYMAKDLKAALSHFKLKE</sequence>
<organism evidence="10 11">
    <name type="scientific">Cellulosilyticum lentocellum (strain ATCC 49066 / DSM 5427 / NCIMB 11756 / RHM5)</name>
    <name type="common">Clostridium lentocellum</name>
    <dbReference type="NCBI Taxonomy" id="642492"/>
    <lineage>
        <taxon>Bacteria</taxon>
        <taxon>Bacillati</taxon>
        <taxon>Bacillota</taxon>
        <taxon>Clostridia</taxon>
        <taxon>Lachnospirales</taxon>
        <taxon>Cellulosilyticaceae</taxon>
        <taxon>Cellulosilyticum</taxon>
    </lineage>
</organism>
<dbReference type="HOGENOM" id="CLU_000445_107_19_9"/>
<dbReference type="RefSeq" id="WP_013658393.1">
    <property type="nucleotide sequence ID" value="NC_015275.1"/>
</dbReference>
<dbReference type="InterPro" id="IPR033479">
    <property type="entry name" value="dCache_1"/>
</dbReference>
<comment type="subcellular location">
    <subcellularLocation>
        <location evidence="1">Cell membrane</location>
        <topology evidence="1">Multi-pass membrane protein</topology>
    </subcellularLocation>
</comment>
<dbReference type="Gene3D" id="1.10.287.950">
    <property type="entry name" value="Methyl-accepting chemotaxis protein"/>
    <property type="match status" value="1"/>
</dbReference>
<keyword evidence="7" id="KW-0175">Coiled coil</keyword>
<keyword evidence="11" id="KW-1185">Reference proteome</keyword>
<evidence type="ECO:0000256" key="3">
    <source>
        <dbReference type="ARBA" id="ARBA00022500"/>
    </source>
</evidence>
<feature type="transmembrane region" description="Helical" evidence="8">
    <location>
        <begin position="7"/>
        <end position="30"/>
    </location>
</feature>
<protein>
    <submittedName>
        <fullName evidence="10">Putative methyl-accepting chemotaxis sensory transducer</fullName>
    </submittedName>
</protein>
<keyword evidence="3" id="KW-0145">Chemotaxis</keyword>
<evidence type="ECO:0000259" key="9">
    <source>
        <dbReference type="PROSITE" id="PS50885"/>
    </source>
</evidence>
<feature type="domain" description="HAMP" evidence="9">
    <location>
        <begin position="320"/>
        <end position="372"/>
    </location>
</feature>
<dbReference type="SUPFAM" id="SSF103190">
    <property type="entry name" value="Sensory domain-like"/>
    <property type="match status" value="1"/>
</dbReference>
<gene>
    <name evidence="10" type="ordered locus">Clole_3430</name>
</gene>
<dbReference type="AlphaFoldDB" id="F2JRT7"/>
<dbReference type="Gene3D" id="3.30.450.20">
    <property type="entry name" value="PAS domain"/>
    <property type="match status" value="2"/>
</dbReference>